<dbReference type="GO" id="GO:0005506">
    <property type="term" value="F:iron ion binding"/>
    <property type="evidence" value="ECO:0007669"/>
    <property type="project" value="InterPro"/>
</dbReference>
<evidence type="ECO:0000256" key="4">
    <source>
        <dbReference type="ARBA" id="ARBA00022723"/>
    </source>
</evidence>
<sequence>SSNALLFILYLLAKNPDKQQKLRDEVISNSGSKVYMRACIKEAMRILPAAPENSRVTTREYDVLGYRIPKDMTIMLGHQLMCTMENYYPKANQYIPERWIVNKDNPLYQDRANSFAYSPFGFGVRMCIGRRIVEAEIEALLTRLMENFHIGWDGPSPNIKHTFINGMVEPLSTACKFSTCTPHRQLKSWKEIPGPSSVPVIGQLHHFLPGGSLHNCTGFEFQDKLYTNYGPIVKLDRIFAGRPGIFVYDLDSVAQSPNCERLNFYNQPKGGATQPTGLIIMVKNGSRFGQW</sequence>
<dbReference type="PANTHER" id="PTHR24279">
    <property type="entry name" value="CYTOCHROME P450"/>
    <property type="match status" value="1"/>
</dbReference>
<dbReference type="EMBL" id="FZQP02000106">
    <property type="protein sequence ID" value="VVC87353.1"/>
    <property type="molecule type" value="Genomic_DNA"/>
</dbReference>
<gene>
    <name evidence="10" type="ORF">LSINAPIS_LOCUS981</name>
</gene>
<dbReference type="Pfam" id="PF00067">
    <property type="entry name" value="p450"/>
    <property type="match status" value="1"/>
</dbReference>
<evidence type="ECO:0008006" key="12">
    <source>
        <dbReference type="Google" id="ProtNLM"/>
    </source>
</evidence>
<comment type="cofactor">
    <cofactor evidence="1 8">
        <name>heme</name>
        <dbReference type="ChEBI" id="CHEBI:30413"/>
    </cofactor>
</comment>
<dbReference type="SUPFAM" id="SSF48264">
    <property type="entry name" value="Cytochrome P450"/>
    <property type="match status" value="2"/>
</dbReference>
<evidence type="ECO:0000256" key="5">
    <source>
        <dbReference type="ARBA" id="ARBA00023002"/>
    </source>
</evidence>
<dbReference type="PRINTS" id="PR00463">
    <property type="entry name" value="EP450I"/>
</dbReference>
<keyword evidence="7 9" id="KW-0503">Monooxygenase</keyword>
<keyword evidence="11" id="KW-1185">Reference proteome</keyword>
<keyword evidence="5 9" id="KW-0560">Oxidoreductase</keyword>
<evidence type="ECO:0000256" key="2">
    <source>
        <dbReference type="ARBA" id="ARBA00010617"/>
    </source>
</evidence>
<protein>
    <recommendedName>
        <fullName evidence="12">Cytochrome P450</fullName>
    </recommendedName>
</protein>
<dbReference type="InterPro" id="IPR001128">
    <property type="entry name" value="Cyt_P450"/>
</dbReference>
<dbReference type="GO" id="GO:0004497">
    <property type="term" value="F:monooxygenase activity"/>
    <property type="evidence" value="ECO:0007669"/>
    <property type="project" value="UniProtKB-KW"/>
</dbReference>
<evidence type="ECO:0000313" key="11">
    <source>
        <dbReference type="Proteomes" id="UP000324832"/>
    </source>
</evidence>
<dbReference type="InterPro" id="IPR002401">
    <property type="entry name" value="Cyt_P450_E_grp-I"/>
</dbReference>
<keyword evidence="3 8" id="KW-0349">Heme</keyword>
<dbReference type="Proteomes" id="UP000324832">
    <property type="component" value="Unassembled WGS sequence"/>
</dbReference>
<evidence type="ECO:0000256" key="6">
    <source>
        <dbReference type="ARBA" id="ARBA00023004"/>
    </source>
</evidence>
<evidence type="ECO:0000313" key="10">
    <source>
        <dbReference type="EMBL" id="VVC87353.1"/>
    </source>
</evidence>
<reference evidence="10 11" key="1">
    <citation type="submission" date="2017-07" db="EMBL/GenBank/DDBJ databases">
        <authorList>
            <person name="Talla V."/>
            <person name="Backstrom N."/>
        </authorList>
    </citation>
    <scope>NUCLEOTIDE SEQUENCE [LARGE SCALE GENOMIC DNA]</scope>
</reference>
<name>A0A5E4PNG1_9NEOP</name>
<organism evidence="10 11">
    <name type="scientific">Leptidea sinapis</name>
    <dbReference type="NCBI Taxonomy" id="189913"/>
    <lineage>
        <taxon>Eukaryota</taxon>
        <taxon>Metazoa</taxon>
        <taxon>Ecdysozoa</taxon>
        <taxon>Arthropoda</taxon>
        <taxon>Hexapoda</taxon>
        <taxon>Insecta</taxon>
        <taxon>Pterygota</taxon>
        <taxon>Neoptera</taxon>
        <taxon>Endopterygota</taxon>
        <taxon>Lepidoptera</taxon>
        <taxon>Glossata</taxon>
        <taxon>Ditrysia</taxon>
        <taxon>Papilionoidea</taxon>
        <taxon>Pieridae</taxon>
        <taxon>Dismorphiinae</taxon>
        <taxon>Leptidea</taxon>
    </lineage>
</organism>
<dbReference type="InterPro" id="IPR050479">
    <property type="entry name" value="CYP11_CYP27_families"/>
</dbReference>
<dbReference type="GO" id="GO:0020037">
    <property type="term" value="F:heme binding"/>
    <property type="evidence" value="ECO:0007669"/>
    <property type="project" value="InterPro"/>
</dbReference>
<evidence type="ECO:0000256" key="7">
    <source>
        <dbReference type="ARBA" id="ARBA00023033"/>
    </source>
</evidence>
<keyword evidence="4 8" id="KW-0479">Metal-binding</keyword>
<evidence type="ECO:0000256" key="8">
    <source>
        <dbReference type="PIRSR" id="PIRSR602401-1"/>
    </source>
</evidence>
<proteinExistence type="inferred from homology"/>
<dbReference type="PANTHER" id="PTHR24279:SF120">
    <property type="entry name" value="CYTOCHROME P450"/>
    <property type="match status" value="1"/>
</dbReference>
<dbReference type="PROSITE" id="PS00086">
    <property type="entry name" value="CYTOCHROME_P450"/>
    <property type="match status" value="1"/>
</dbReference>
<dbReference type="InterPro" id="IPR036396">
    <property type="entry name" value="Cyt_P450_sf"/>
</dbReference>
<dbReference type="Gene3D" id="1.10.630.10">
    <property type="entry name" value="Cytochrome P450"/>
    <property type="match status" value="2"/>
</dbReference>
<evidence type="ECO:0000256" key="9">
    <source>
        <dbReference type="RuleBase" id="RU000461"/>
    </source>
</evidence>
<dbReference type="PRINTS" id="PR00385">
    <property type="entry name" value="P450"/>
</dbReference>
<evidence type="ECO:0000256" key="3">
    <source>
        <dbReference type="ARBA" id="ARBA00022617"/>
    </source>
</evidence>
<evidence type="ECO:0000256" key="1">
    <source>
        <dbReference type="ARBA" id="ARBA00001971"/>
    </source>
</evidence>
<dbReference type="AlphaFoldDB" id="A0A5E4PNG1"/>
<feature type="non-terminal residue" evidence="10">
    <location>
        <position position="1"/>
    </location>
</feature>
<keyword evidence="6 8" id="KW-0408">Iron</keyword>
<comment type="similarity">
    <text evidence="2 9">Belongs to the cytochrome P450 family.</text>
</comment>
<accession>A0A5E4PNG1</accession>
<feature type="binding site" description="axial binding residue" evidence="8">
    <location>
        <position position="127"/>
    </location>
    <ligand>
        <name>heme</name>
        <dbReference type="ChEBI" id="CHEBI:30413"/>
    </ligand>
    <ligandPart>
        <name>Fe</name>
        <dbReference type="ChEBI" id="CHEBI:18248"/>
    </ligandPart>
</feature>
<dbReference type="GO" id="GO:0016705">
    <property type="term" value="F:oxidoreductase activity, acting on paired donors, with incorporation or reduction of molecular oxygen"/>
    <property type="evidence" value="ECO:0007669"/>
    <property type="project" value="InterPro"/>
</dbReference>
<dbReference type="InterPro" id="IPR017972">
    <property type="entry name" value="Cyt_P450_CS"/>
</dbReference>